<evidence type="ECO:0000313" key="3">
    <source>
        <dbReference type="Proteomes" id="UP000016936"/>
    </source>
</evidence>
<dbReference type="Proteomes" id="UP000016936">
    <property type="component" value="Unassembled WGS sequence"/>
</dbReference>
<gene>
    <name evidence="2" type="ORF">COCHEDRAFT_1022393</name>
</gene>
<proteinExistence type="predicted"/>
<protein>
    <submittedName>
        <fullName evidence="2">Uncharacterized protein</fullName>
    </submittedName>
</protein>
<reference evidence="3" key="2">
    <citation type="journal article" date="2013" name="PLoS Genet.">
        <title>Comparative genome structure, secondary metabolite, and effector coding capacity across Cochliobolus pathogens.</title>
        <authorList>
            <person name="Condon B.J."/>
            <person name="Leng Y."/>
            <person name="Wu D."/>
            <person name="Bushley K.E."/>
            <person name="Ohm R.A."/>
            <person name="Otillar R."/>
            <person name="Martin J."/>
            <person name="Schackwitz W."/>
            <person name="Grimwood J."/>
            <person name="MohdZainudin N."/>
            <person name="Xue C."/>
            <person name="Wang R."/>
            <person name="Manning V.A."/>
            <person name="Dhillon B."/>
            <person name="Tu Z.J."/>
            <person name="Steffenson B.J."/>
            <person name="Salamov A."/>
            <person name="Sun H."/>
            <person name="Lowry S."/>
            <person name="LaButti K."/>
            <person name="Han J."/>
            <person name="Copeland A."/>
            <person name="Lindquist E."/>
            <person name="Barry K."/>
            <person name="Schmutz J."/>
            <person name="Baker S.E."/>
            <person name="Ciuffetti L.M."/>
            <person name="Grigoriev I.V."/>
            <person name="Zhong S."/>
            <person name="Turgeon B.G."/>
        </authorList>
    </citation>
    <scope>NUCLEOTIDE SEQUENCE [LARGE SCALE GENOMIC DNA]</scope>
    <source>
        <strain evidence="3">C5 / ATCC 48332 / race O</strain>
    </source>
</reference>
<name>M2URI3_COCH5</name>
<feature type="region of interest" description="Disordered" evidence="1">
    <location>
        <begin position="1"/>
        <end position="25"/>
    </location>
</feature>
<keyword evidence="3" id="KW-1185">Reference proteome</keyword>
<dbReference type="AlphaFoldDB" id="M2URI3"/>
<dbReference type="EMBL" id="KB445578">
    <property type="protein sequence ID" value="EMD90502.1"/>
    <property type="molecule type" value="Genomic_DNA"/>
</dbReference>
<sequence>MRGVLTRGVRPTSSEPLDSKGFDPHRMIVPRSPAAWKLADSHTQLQPACVG</sequence>
<accession>M2URI3</accession>
<organism evidence="2 3">
    <name type="scientific">Cochliobolus heterostrophus (strain C5 / ATCC 48332 / race O)</name>
    <name type="common">Southern corn leaf blight fungus</name>
    <name type="synonym">Bipolaris maydis</name>
    <dbReference type="NCBI Taxonomy" id="701091"/>
    <lineage>
        <taxon>Eukaryota</taxon>
        <taxon>Fungi</taxon>
        <taxon>Dikarya</taxon>
        <taxon>Ascomycota</taxon>
        <taxon>Pezizomycotina</taxon>
        <taxon>Dothideomycetes</taxon>
        <taxon>Pleosporomycetidae</taxon>
        <taxon>Pleosporales</taxon>
        <taxon>Pleosporineae</taxon>
        <taxon>Pleosporaceae</taxon>
        <taxon>Bipolaris</taxon>
    </lineage>
</organism>
<evidence type="ECO:0000313" key="2">
    <source>
        <dbReference type="EMBL" id="EMD90502.1"/>
    </source>
</evidence>
<evidence type="ECO:0000256" key="1">
    <source>
        <dbReference type="SAM" id="MobiDB-lite"/>
    </source>
</evidence>
<dbReference type="HOGENOM" id="CLU_3106201_0_0_1"/>
<reference evidence="2 3" key="1">
    <citation type="journal article" date="2012" name="PLoS Pathog.">
        <title>Diverse lifestyles and strategies of plant pathogenesis encoded in the genomes of eighteen Dothideomycetes fungi.</title>
        <authorList>
            <person name="Ohm R.A."/>
            <person name="Feau N."/>
            <person name="Henrissat B."/>
            <person name="Schoch C.L."/>
            <person name="Horwitz B.A."/>
            <person name="Barry K.W."/>
            <person name="Condon B.J."/>
            <person name="Copeland A.C."/>
            <person name="Dhillon B."/>
            <person name="Glaser F."/>
            <person name="Hesse C.N."/>
            <person name="Kosti I."/>
            <person name="LaButti K."/>
            <person name="Lindquist E.A."/>
            <person name="Lucas S."/>
            <person name="Salamov A.A."/>
            <person name="Bradshaw R.E."/>
            <person name="Ciuffetti L."/>
            <person name="Hamelin R.C."/>
            <person name="Kema G.H.J."/>
            <person name="Lawrence C."/>
            <person name="Scott J.A."/>
            <person name="Spatafora J.W."/>
            <person name="Turgeon B.G."/>
            <person name="de Wit P.J.G.M."/>
            <person name="Zhong S."/>
            <person name="Goodwin S.B."/>
            <person name="Grigoriev I.V."/>
        </authorList>
    </citation>
    <scope>NUCLEOTIDE SEQUENCE [LARGE SCALE GENOMIC DNA]</scope>
    <source>
        <strain evidence="3">C5 / ATCC 48332 / race O</strain>
    </source>
</reference>